<sequence>MPSRLWSWGLSLISFTNNLLDSPSFIMRVASCSFLRLRIDRLPLDNIKGVHALFLQLFTLLFHDMLLANLFPLNFQVMFE</sequence>
<gene>
    <name evidence="1" type="ORF">ECRASSUSDP1_LOCUS8629</name>
</gene>
<organism evidence="1 2">
    <name type="scientific">Euplotes crassus</name>
    <dbReference type="NCBI Taxonomy" id="5936"/>
    <lineage>
        <taxon>Eukaryota</taxon>
        <taxon>Sar</taxon>
        <taxon>Alveolata</taxon>
        <taxon>Ciliophora</taxon>
        <taxon>Intramacronucleata</taxon>
        <taxon>Spirotrichea</taxon>
        <taxon>Hypotrichia</taxon>
        <taxon>Euplotida</taxon>
        <taxon>Euplotidae</taxon>
        <taxon>Moneuplotes</taxon>
    </lineage>
</organism>
<protein>
    <submittedName>
        <fullName evidence="1">Uncharacterized protein</fullName>
    </submittedName>
</protein>
<dbReference type="Proteomes" id="UP001295684">
    <property type="component" value="Unassembled WGS sequence"/>
</dbReference>
<keyword evidence="2" id="KW-1185">Reference proteome</keyword>
<evidence type="ECO:0000313" key="2">
    <source>
        <dbReference type="Proteomes" id="UP001295684"/>
    </source>
</evidence>
<dbReference type="EMBL" id="CAMPGE010008448">
    <property type="protein sequence ID" value="CAI2367347.1"/>
    <property type="molecule type" value="Genomic_DNA"/>
</dbReference>
<evidence type="ECO:0000313" key="1">
    <source>
        <dbReference type="EMBL" id="CAI2367347.1"/>
    </source>
</evidence>
<comment type="caution">
    <text evidence="1">The sequence shown here is derived from an EMBL/GenBank/DDBJ whole genome shotgun (WGS) entry which is preliminary data.</text>
</comment>
<proteinExistence type="predicted"/>
<reference evidence="1" key="1">
    <citation type="submission" date="2023-07" db="EMBL/GenBank/DDBJ databases">
        <authorList>
            <consortium name="AG Swart"/>
            <person name="Singh M."/>
            <person name="Singh A."/>
            <person name="Seah K."/>
            <person name="Emmerich C."/>
        </authorList>
    </citation>
    <scope>NUCLEOTIDE SEQUENCE</scope>
    <source>
        <strain evidence="1">DP1</strain>
    </source>
</reference>
<name>A0AAD1XDT0_EUPCR</name>
<dbReference type="AlphaFoldDB" id="A0AAD1XDT0"/>
<accession>A0AAD1XDT0</accession>